<feature type="binding site" evidence="2">
    <location>
        <position position="211"/>
    </location>
    <ligand>
        <name>Mg(2+)</name>
        <dbReference type="ChEBI" id="CHEBI:18420"/>
    </ligand>
</feature>
<accession>A0ABW9GSH6</accession>
<keyword evidence="2" id="KW-0573">Peptidoglycan synthesis</keyword>
<dbReference type="SUPFAM" id="SSF64005">
    <property type="entry name" value="Undecaprenyl diphosphate synthase"/>
    <property type="match status" value="1"/>
</dbReference>
<dbReference type="HAMAP" id="MF_01139">
    <property type="entry name" value="ISPT"/>
    <property type="match status" value="1"/>
</dbReference>
<organism evidence="3 4">
    <name type="scientific">Aeromonas bivalvium</name>
    <dbReference type="NCBI Taxonomy" id="440079"/>
    <lineage>
        <taxon>Bacteria</taxon>
        <taxon>Pseudomonadati</taxon>
        <taxon>Pseudomonadota</taxon>
        <taxon>Gammaproteobacteria</taxon>
        <taxon>Aeromonadales</taxon>
        <taxon>Aeromonadaceae</taxon>
        <taxon>Aeromonas</taxon>
    </lineage>
</organism>
<feature type="binding site" evidence="2">
    <location>
        <position position="41"/>
    </location>
    <ligand>
        <name>substrate</name>
    </ligand>
</feature>
<dbReference type="RefSeq" id="WP_041993377.1">
    <property type="nucleotide sequence ID" value="NZ_CDBT01000008.1"/>
</dbReference>
<dbReference type="Pfam" id="PF01255">
    <property type="entry name" value="Prenyltransf"/>
    <property type="match status" value="1"/>
</dbReference>
<feature type="active site" description="Proton acceptor" evidence="2">
    <location>
        <position position="72"/>
    </location>
</feature>
<comment type="catalytic activity">
    <reaction evidence="2">
        <text>8 isopentenyl diphosphate + (2E,6E)-farnesyl diphosphate = di-trans,octa-cis-undecaprenyl diphosphate + 8 diphosphate</text>
        <dbReference type="Rhea" id="RHEA:27551"/>
        <dbReference type="ChEBI" id="CHEBI:33019"/>
        <dbReference type="ChEBI" id="CHEBI:58405"/>
        <dbReference type="ChEBI" id="CHEBI:128769"/>
        <dbReference type="ChEBI" id="CHEBI:175763"/>
        <dbReference type="EC" id="2.5.1.31"/>
    </reaction>
</comment>
<dbReference type="EC" id="2.5.1.31" evidence="2"/>
<feature type="binding site" evidence="2">
    <location>
        <position position="75"/>
    </location>
    <ligand>
        <name>substrate</name>
    </ligand>
</feature>
<protein>
    <recommendedName>
        <fullName evidence="2">Ditrans,polycis-undecaprenyl-diphosphate synthase ((2E,6E)-farnesyl-diphosphate specific)</fullName>
        <ecNumber evidence="2">2.5.1.31</ecNumber>
    </recommendedName>
    <alternativeName>
        <fullName evidence="2">Ditrans,polycis-undecaprenylcistransferase</fullName>
    </alternativeName>
    <alternativeName>
        <fullName evidence="2">Undecaprenyl diphosphate synthase</fullName>
        <shortName evidence="2">UDS</shortName>
    </alternativeName>
    <alternativeName>
        <fullName evidence="2">Undecaprenyl pyrophosphate synthase</fullName>
        <shortName evidence="2">UPP synthase</shortName>
    </alternativeName>
</protein>
<dbReference type="EMBL" id="JBGXBU010000002">
    <property type="protein sequence ID" value="MFM4892923.1"/>
    <property type="molecule type" value="Genomic_DNA"/>
</dbReference>
<comment type="subunit">
    <text evidence="2">Homodimer.</text>
</comment>
<dbReference type="InterPro" id="IPR018520">
    <property type="entry name" value="UPP_synth-like_CS"/>
</dbReference>
<feature type="binding site" evidence="2">
    <location>
        <position position="24"/>
    </location>
    <ligand>
        <name>Mg(2+)</name>
        <dbReference type="ChEBI" id="CHEBI:18420"/>
    </ligand>
</feature>
<dbReference type="PROSITE" id="PS01066">
    <property type="entry name" value="UPP_SYNTHASE"/>
    <property type="match status" value="1"/>
</dbReference>
<feature type="binding site" evidence="2">
    <location>
        <begin position="69"/>
        <end position="71"/>
    </location>
    <ligand>
        <name>substrate</name>
    </ligand>
</feature>
<feature type="binding site" evidence="2">
    <location>
        <begin position="198"/>
        <end position="200"/>
    </location>
    <ligand>
        <name>substrate</name>
    </ligand>
</feature>
<keyword evidence="2" id="KW-0479">Metal-binding</keyword>
<sequence>MSRLAALGDSANQCLPRHVAIIMDGNGRWAENRGKMRVYGHKAGVKAVRAAVTFAAQAKMEALTLFAFSSENWRRPEGEVSALMELFLTVLGSEVKKLHSHGIRLRVIGDTSRFSERLRGKIAKAEALTDGNTGLTLNIAANYGGQWDIAQAARQLARAVAAGELQADEIDETRLGQAICMADLPAVDLLIRTGGDHRISNFLLWQLAYAELHFTPVLWPDFDEAEFSEAVASFVARERRFGCTGEQIRELIAAQQTG</sequence>
<dbReference type="GO" id="GO:0016740">
    <property type="term" value="F:transferase activity"/>
    <property type="evidence" value="ECO:0007669"/>
    <property type="project" value="UniProtKB-KW"/>
</dbReference>
<feature type="binding site" evidence="2">
    <location>
        <position position="37"/>
    </location>
    <ligand>
        <name>substrate</name>
    </ligand>
</feature>
<keyword evidence="2" id="KW-0961">Cell wall biogenesis/degradation</keyword>
<gene>
    <name evidence="2 3" type="primary">uppS</name>
    <name evidence="3" type="ORF">ACEUDJ_08630</name>
</gene>
<dbReference type="NCBIfam" id="TIGR00055">
    <property type="entry name" value="uppS"/>
    <property type="match status" value="1"/>
</dbReference>
<evidence type="ECO:0000313" key="3">
    <source>
        <dbReference type="EMBL" id="MFM4892923.1"/>
    </source>
</evidence>
<dbReference type="CDD" id="cd00475">
    <property type="entry name" value="Cis_IPPS"/>
    <property type="match status" value="1"/>
</dbReference>
<keyword evidence="1 2" id="KW-0808">Transferase</keyword>
<proteinExistence type="inferred from homology"/>
<dbReference type="GeneID" id="97220159"/>
<evidence type="ECO:0000256" key="2">
    <source>
        <dbReference type="HAMAP-Rule" id="MF_01139"/>
    </source>
</evidence>
<evidence type="ECO:0000313" key="4">
    <source>
        <dbReference type="Proteomes" id="UP001630969"/>
    </source>
</evidence>
<comment type="caution">
    <text evidence="3">The sequence shown here is derived from an EMBL/GenBank/DDBJ whole genome shotgun (WGS) entry which is preliminary data.</text>
</comment>
<dbReference type="PANTHER" id="PTHR10291:SF0">
    <property type="entry name" value="DEHYDRODOLICHYL DIPHOSPHATE SYNTHASE 2"/>
    <property type="match status" value="1"/>
</dbReference>
<keyword evidence="4" id="KW-1185">Reference proteome</keyword>
<dbReference type="InterPro" id="IPR036424">
    <property type="entry name" value="UPP_synth-like_sf"/>
</dbReference>
<comment type="function">
    <text evidence="2">Catalyzes the sequential condensation of isopentenyl diphosphate (IPP) with (2E,6E)-farnesyl diphosphate (E,E-FPP) to yield (2Z,6Z,10Z,14Z,18Z,22Z,26Z,30Z,34E,38E)-undecaprenyl diphosphate (di-trans,octa-cis-UPP). UPP is the precursor of glycosyl carrier lipid in the biosynthesis of bacterial cell wall polysaccharide components such as peptidoglycan and lipopolysaccharide.</text>
</comment>
<reference evidence="3 4" key="1">
    <citation type="submission" date="2024-09" db="EMBL/GenBank/DDBJ databases">
        <title>Aeromonas strains Genome sequencing and assembly.</title>
        <authorList>
            <person name="Hu X."/>
            <person name="Tang B."/>
        </authorList>
    </citation>
    <scope>NUCLEOTIDE SEQUENCE [LARGE SCALE GENOMIC DNA]</scope>
    <source>
        <strain evidence="3 4">NB23SCDHY001</strain>
    </source>
</reference>
<evidence type="ECO:0000256" key="1">
    <source>
        <dbReference type="ARBA" id="ARBA00022679"/>
    </source>
</evidence>
<dbReference type="InterPro" id="IPR001441">
    <property type="entry name" value="UPP_synth-like"/>
</dbReference>
<keyword evidence="2" id="KW-0460">Magnesium</keyword>
<comment type="similarity">
    <text evidence="2">Belongs to the UPP synthase family.</text>
</comment>
<name>A0ABW9GSH6_9GAMM</name>
<comment type="cofactor">
    <cofactor evidence="2">
        <name>Mg(2+)</name>
        <dbReference type="ChEBI" id="CHEBI:18420"/>
    </cofactor>
    <text evidence="2">Binds 2 magnesium ions per subunit.</text>
</comment>
<feature type="active site" evidence="2">
    <location>
        <position position="24"/>
    </location>
</feature>
<feature type="binding site" evidence="2">
    <location>
        <begin position="25"/>
        <end position="28"/>
    </location>
    <ligand>
        <name>substrate</name>
    </ligand>
</feature>
<dbReference type="PANTHER" id="PTHR10291">
    <property type="entry name" value="DEHYDRODOLICHYL DIPHOSPHATE SYNTHASE FAMILY MEMBER"/>
    <property type="match status" value="1"/>
</dbReference>
<feature type="binding site" evidence="2">
    <location>
        <position position="73"/>
    </location>
    <ligand>
        <name>substrate</name>
    </ligand>
</feature>
<dbReference type="Proteomes" id="UP001630969">
    <property type="component" value="Unassembled WGS sequence"/>
</dbReference>
<feature type="binding site" evidence="2">
    <location>
        <position position="29"/>
    </location>
    <ligand>
        <name>substrate</name>
    </ligand>
</feature>
<keyword evidence="2" id="KW-0133">Cell shape</keyword>
<feature type="binding site" evidence="2">
    <location>
        <position position="192"/>
    </location>
    <ligand>
        <name>substrate</name>
    </ligand>
</feature>
<dbReference type="Gene3D" id="3.40.1180.10">
    <property type="entry name" value="Decaprenyl diphosphate synthase-like"/>
    <property type="match status" value="1"/>
</dbReference>